<feature type="region of interest" description="Disordered" evidence="1">
    <location>
        <begin position="1"/>
        <end position="42"/>
    </location>
</feature>
<reference evidence="2" key="1">
    <citation type="journal article" date="2020" name="Stud. Mycol.">
        <title>101 Dothideomycetes genomes: a test case for predicting lifestyles and emergence of pathogens.</title>
        <authorList>
            <person name="Haridas S."/>
            <person name="Albert R."/>
            <person name="Binder M."/>
            <person name="Bloem J."/>
            <person name="Labutti K."/>
            <person name="Salamov A."/>
            <person name="Andreopoulos B."/>
            <person name="Baker S."/>
            <person name="Barry K."/>
            <person name="Bills G."/>
            <person name="Bluhm B."/>
            <person name="Cannon C."/>
            <person name="Castanera R."/>
            <person name="Culley D."/>
            <person name="Daum C."/>
            <person name="Ezra D."/>
            <person name="Gonzalez J."/>
            <person name="Henrissat B."/>
            <person name="Kuo A."/>
            <person name="Liang C."/>
            <person name="Lipzen A."/>
            <person name="Lutzoni F."/>
            <person name="Magnuson J."/>
            <person name="Mondo S."/>
            <person name="Nolan M."/>
            <person name="Ohm R."/>
            <person name="Pangilinan J."/>
            <person name="Park H.-J."/>
            <person name="Ramirez L."/>
            <person name="Alfaro M."/>
            <person name="Sun H."/>
            <person name="Tritt A."/>
            <person name="Yoshinaga Y."/>
            <person name="Zwiers L.-H."/>
            <person name="Turgeon B."/>
            <person name="Goodwin S."/>
            <person name="Spatafora J."/>
            <person name="Crous P."/>
            <person name="Grigoriev I."/>
        </authorList>
    </citation>
    <scope>NUCLEOTIDE SEQUENCE</scope>
    <source>
        <strain evidence="2">CBS 260.36</strain>
    </source>
</reference>
<dbReference type="AlphaFoldDB" id="A0A9P4MEJ7"/>
<proteinExistence type="predicted"/>
<feature type="compositionally biased region" description="Polar residues" evidence="1">
    <location>
        <begin position="10"/>
        <end position="39"/>
    </location>
</feature>
<evidence type="ECO:0000313" key="2">
    <source>
        <dbReference type="EMBL" id="KAF2150042.1"/>
    </source>
</evidence>
<protein>
    <submittedName>
        <fullName evidence="2">Uncharacterized protein</fullName>
    </submittedName>
</protein>
<dbReference type="Proteomes" id="UP000799439">
    <property type="component" value="Unassembled WGS sequence"/>
</dbReference>
<gene>
    <name evidence="2" type="ORF">K461DRAFT_38591</name>
</gene>
<comment type="caution">
    <text evidence="2">The sequence shown here is derived from an EMBL/GenBank/DDBJ whole genome shotgun (WGS) entry which is preliminary data.</text>
</comment>
<name>A0A9P4MEJ7_9PEZI</name>
<feature type="region of interest" description="Disordered" evidence="1">
    <location>
        <begin position="62"/>
        <end position="82"/>
    </location>
</feature>
<dbReference type="EMBL" id="ML996090">
    <property type="protein sequence ID" value="KAF2150042.1"/>
    <property type="molecule type" value="Genomic_DNA"/>
</dbReference>
<organism evidence="2 3">
    <name type="scientific">Myriangium duriaei CBS 260.36</name>
    <dbReference type="NCBI Taxonomy" id="1168546"/>
    <lineage>
        <taxon>Eukaryota</taxon>
        <taxon>Fungi</taxon>
        <taxon>Dikarya</taxon>
        <taxon>Ascomycota</taxon>
        <taxon>Pezizomycotina</taxon>
        <taxon>Dothideomycetes</taxon>
        <taxon>Dothideomycetidae</taxon>
        <taxon>Myriangiales</taxon>
        <taxon>Myriangiaceae</taxon>
        <taxon>Myriangium</taxon>
    </lineage>
</organism>
<evidence type="ECO:0000313" key="3">
    <source>
        <dbReference type="Proteomes" id="UP000799439"/>
    </source>
</evidence>
<sequence>MRWLDVKPSADTTWRPSASQANPFSHANSRFPSSQNADNRTPHSILISAGHSSVHGLIREGEGTRLYTPPPPPPPLPPQWHLPPPRAIRVKFKIAAFVKLHFSSLLS</sequence>
<accession>A0A9P4MEJ7</accession>
<evidence type="ECO:0000256" key="1">
    <source>
        <dbReference type="SAM" id="MobiDB-lite"/>
    </source>
</evidence>
<keyword evidence="3" id="KW-1185">Reference proteome</keyword>
<feature type="compositionally biased region" description="Pro residues" evidence="1">
    <location>
        <begin position="68"/>
        <end position="82"/>
    </location>
</feature>